<dbReference type="HOGENOM" id="CLU_110337_0_0_1"/>
<reference evidence="1 2" key="1">
    <citation type="journal article" date="2011" name="Proc. Natl. Acad. Sci. U.S.A.">
        <title>Evolutionary erosion of yeast sex chromosomes by mating-type switching accidents.</title>
        <authorList>
            <person name="Gordon J.L."/>
            <person name="Armisen D."/>
            <person name="Proux-Wera E."/>
            <person name="Oheigeartaigh S.S."/>
            <person name="Byrne K.P."/>
            <person name="Wolfe K.H."/>
        </authorList>
    </citation>
    <scope>NUCLEOTIDE SEQUENCE [LARGE SCALE GENOMIC DNA]</scope>
    <source>
        <strain evidence="2">ATCC 10597 / BCRC 20456 / CBS 421 / NBRC 0211 / NRRL Y-12639</strain>
    </source>
</reference>
<dbReference type="eggNOG" id="ENOG502RXKB">
    <property type="taxonomic scope" value="Eukaryota"/>
</dbReference>
<organism evidence="1 2">
    <name type="scientific">Naumovozyma dairenensis (strain ATCC 10597 / BCRC 20456 / CBS 421 / NBRC 0211 / NRRL Y-12639)</name>
    <name type="common">Saccharomyces dairenensis</name>
    <dbReference type="NCBI Taxonomy" id="1071378"/>
    <lineage>
        <taxon>Eukaryota</taxon>
        <taxon>Fungi</taxon>
        <taxon>Dikarya</taxon>
        <taxon>Ascomycota</taxon>
        <taxon>Saccharomycotina</taxon>
        <taxon>Saccharomycetes</taxon>
        <taxon>Saccharomycetales</taxon>
        <taxon>Saccharomycetaceae</taxon>
        <taxon>Naumovozyma</taxon>
    </lineage>
</organism>
<dbReference type="RefSeq" id="XP_003669278.1">
    <property type="nucleotide sequence ID" value="XM_003669230.1"/>
</dbReference>
<dbReference type="EMBL" id="HE580269">
    <property type="protein sequence ID" value="CCD24035.1"/>
    <property type="molecule type" value="Genomic_DNA"/>
</dbReference>
<sequence length="215" mass="25058">MTTELEQLKKKVNDLEALVKKQTLLISTTGKNVMQLQLNQQRNDVQKFDETFNAKNNVPPIDPTDFATNGDLVELVAELQGELNRIEERSIRRVVNSTKLDGNDTLAPMPNPDGEIPSLEQKDWFPISLSDFENIPDVKLYKLAKFYERLPEKVKEEEDYENLLKRQNETVQINDLDEKEIMKELKKFSEEEINEMFNEVARFLGVRSRRGTNIW</sequence>
<keyword evidence="2" id="KW-1185">Reference proteome</keyword>
<evidence type="ECO:0000313" key="2">
    <source>
        <dbReference type="Proteomes" id="UP000000689"/>
    </source>
</evidence>
<protein>
    <recommendedName>
        <fullName evidence="3">Mrp8p</fullName>
    </recommendedName>
</protein>
<dbReference type="Proteomes" id="UP000000689">
    <property type="component" value="Chromosome 3"/>
</dbReference>
<dbReference type="OrthoDB" id="4076200at2759"/>
<name>G0W8C4_NAUDC</name>
<dbReference type="GeneID" id="11496468"/>
<dbReference type="Pfam" id="PF07957">
    <property type="entry name" value="DUF3294"/>
    <property type="match status" value="1"/>
</dbReference>
<dbReference type="AlphaFoldDB" id="G0W8C4"/>
<dbReference type="KEGG" id="ndi:NDAI_0C03750"/>
<evidence type="ECO:0008006" key="3">
    <source>
        <dbReference type="Google" id="ProtNLM"/>
    </source>
</evidence>
<dbReference type="PIRSF" id="PIRSF022944">
    <property type="entry name" value="Ribosomal_MRP8_mit"/>
    <property type="match status" value="1"/>
</dbReference>
<gene>
    <name evidence="1" type="primary">NDAI0C03750</name>
    <name evidence="1" type="ordered locus">NDAI_0C03750</name>
</gene>
<dbReference type="InterPro" id="IPR012917">
    <property type="entry name" value="DUF3294"/>
</dbReference>
<evidence type="ECO:0000313" key="1">
    <source>
        <dbReference type="EMBL" id="CCD24035.1"/>
    </source>
</evidence>
<dbReference type="OMA" id="ENFHIND"/>
<accession>G0W8C4</accession>
<proteinExistence type="predicted"/>